<comment type="subcellular location">
    <subcellularLocation>
        <location evidence="1">Cell junction</location>
    </subcellularLocation>
    <subcellularLocation>
        <location evidence="2">Cell membrane</location>
        <topology evidence="2">Peripheral membrane protein</topology>
        <orientation evidence="2">Cytoplasmic side</orientation>
    </subcellularLocation>
    <subcellularLocation>
        <location evidence="3">Cytoplasm</location>
    </subcellularLocation>
</comment>
<keyword evidence="9" id="KW-0677">Repeat</keyword>
<feature type="repeat" description="ARM" evidence="12">
    <location>
        <begin position="328"/>
        <end position="371"/>
    </location>
</feature>
<dbReference type="InterPro" id="IPR013284">
    <property type="entry name" value="Beta-catenin"/>
</dbReference>
<keyword evidence="11" id="KW-0965">Cell junction</keyword>
<dbReference type="CDD" id="cd21726">
    <property type="entry name" value="CTNNAbd_dArm"/>
    <property type="match status" value="1"/>
</dbReference>
<protein>
    <recommendedName>
        <fullName evidence="5">Armadillo segment polarity protein</fullName>
    </recommendedName>
</protein>
<feature type="repeat" description="ARM" evidence="12">
    <location>
        <begin position="286"/>
        <end position="328"/>
    </location>
</feature>
<dbReference type="AlphaFoldDB" id="A0AAV1K3B6"/>
<evidence type="ECO:0000313" key="15">
    <source>
        <dbReference type="Proteomes" id="UP001497472"/>
    </source>
</evidence>
<dbReference type="GO" id="GO:0005886">
    <property type="term" value="C:plasma membrane"/>
    <property type="evidence" value="ECO:0007669"/>
    <property type="project" value="UniProtKB-SubCell"/>
</dbReference>
<dbReference type="PRINTS" id="PR01869">
    <property type="entry name" value="BCATNINFAMLY"/>
</dbReference>
<feature type="repeat" description="ARM" evidence="12">
    <location>
        <begin position="202"/>
        <end position="245"/>
    </location>
</feature>
<evidence type="ECO:0000256" key="11">
    <source>
        <dbReference type="ARBA" id="ARBA00022949"/>
    </source>
</evidence>
<evidence type="ECO:0000256" key="10">
    <source>
        <dbReference type="ARBA" id="ARBA00022889"/>
    </source>
</evidence>
<dbReference type="InterPro" id="IPR000225">
    <property type="entry name" value="Armadillo"/>
</dbReference>
<dbReference type="EMBL" id="CAVLEF010000282">
    <property type="protein sequence ID" value="CAK1556107.1"/>
    <property type="molecule type" value="Genomic_DNA"/>
</dbReference>
<dbReference type="PROSITE" id="PS50176">
    <property type="entry name" value="ARM_REPEAT"/>
    <property type="match status" value="9"/>
</dbReference>
<feature type="repeat" description="ARM" evidence="12">
    <location>
        <begin position="451"/>
        <end position="493"/>
    </location>
</feature>
<dbReference type="Gene3D" id="1.25.10.10">
    <property type="entry name" value="Leucine-rich Repeat Variant"/>
    <property type="match status" value="1"/>
</dbReference>
<comment type="caution">
    <text evidence="14">The sequence shown here is derived from an EMBL/GenBank/DDBJ whole genome shotgun (WGS) entry which is preliminary data.</text>
</comment>
<accession>A0AAV1K3B6</accession>
<dbReference type="GO" id="GO:0007155">
    <property type="term" value="P:cell adhesion"/>
    <property type="evidence" value="ECO:0007669"/>
    <property type="project" value="UniProtKB-KW"/>
</dbReference>
<dbReference type="Pfam" id="PF00514">
    <property type="entry name" value="Arm"/>
    <property type="match status" value="4"/>
</dbReference>
<dbReference type="SUPFAM" id="SSF48371">
    <property type="entry name" value="ARM repeat"/>
    <property type="match status" value="1"/>
</dbReference>
<evidence type="ECO:0000256" key="8">
    <source>
        <dbReference type="ARBA" id="ARBA00022716"/>
    </source>
</evidence>
<feature type="repeat" description="ARM" evidence="12">
    <location>
        <begin position="409"/>
        <end position="451"/>
    </location>
</feature>
<keyword evidence="15" id="KW-1185">Reference proteome</keyword>
<evidence type="ECO:0000256" key="12">
    <source>
        <dbReference type="PROSITE-ProRule" id="PRU00259"/>
    </source>
</evidence>
<dbReference type="GO" id="GO:0016055">
    <property type="term" value="P:Wnt signaling pathway"/>
    <property type="evidence" value="ECO:0007669"/>
    <property type="project" value="UniProtKB-KW"/>
</dbReference>
<feature type="region of interest" description="Disordered" evidence="13">
    <location>
        <begin position="1"/>
        <end position="27"/>
    </location>
</feature>
<dbReference type="GO" id="GO:0045296">
    <property type="term" value="F:cadherin binding"/>
    <property type="evidence" value="ECO:0007669"/>
    <property type="project" value="InterPro"/>
</dbReference>
<dbReference type="GO" id="GO:0007367">
    <property type="term" value="P:segment polarity determination"/>
    <property type="evidence" value="ECO:0007669"/>
    <property type="project" value="UniProtKB-KW"/>
</dbReference>
<keyword evidence="6" id="KW-0963">Cytoplasm</keyword>
<feature type="repeat" description="ARM" evidence="12">
    <location>
        <begin position="160"/>
        <end position="200"/>
    </location>
</feature>
<evidence type="ECO:0000256" key="5">
    <source>
        <dbReference type="ARBA" id="ARBA00022289"/>
    </source>
</evidence>
<dbReference type="GO" id="GO:0005737">
    <property type="term" value="C:cytoplasm"/>
    <property type="evidence" value="ECO:0007669"/>
    <property type="project" value="UniProtKB-SubCell"/>
</dbReference>
<keyword evidence="8" id="KW-0217">Developmental protein</keyword>
<feature type="repeat" description="ARM" evidence="12">
    <location>
        <begin position="607"/>
        <end position="649"/>
    </location>
</feature>
<feature type="compositionally biased region" description="Polar residues" evidence="13">
    <location>
        <begin position="1"/>
        <end position="19"/>
    </location>
</feature>
<dbReference type="SMART" id="SM00185">
    <property type="entry name" value="ARM"/>
    <property type="match status" value="12"/>
</dbReference>
<evidence type="ECO:0000313" key="14">
    <source>
        <dbReference type="EMBL" id="CAK1556107.1"/>
    </source>
</evidence>
<sequence length="794" mass="86549">MSYQIPSSQSRTMSHSNYGGSDVPMAPNKEQQTLMWQQNSYLVDSGINSGAATQVPSLTGKEDDEMEGDQLMFDLDQGFAQGFTQEQVDDMNQQLSQTRSQRVRAAMFPETLEEGIEIPSTQLDPAQPTAVQRLSEPSQMLKHAVVNLINYQDDADLATRAIPELIKLLNDEDQVVVSQAAMMVHQLSKKEASRHAIMNSPQMVAALVRAISNSNDLETTKGAVGTLHNLSHHRQGLLAIFKSGGIPALVKLLSSPVESVLFYAITTLHNLLLHQDGSKMAVRLAGGLQKMVALLQRNNVKFLAIVTDCLQILAYGNQESKLIILASQGPIELVRIMRSYDYEKLLWTTSRVLKVLSVCSSNKPAIVEAGGMQALAMHLGNPSGRLVQNCLWTLRNLSDAATKVDGLEQLLQSLVQVLASTDVNIVTCAAGILSNLTCNNQRNKVTVCQAGGVDALVRTVVSAGDREEITEPAVCALRHLTSRHVESEMAQNAVRLHYGLPVIVKLLQPPSRWPLVKAVVGLVRNLALCPANHAPLREHGAVHHLVRLLLRAFNDTQRQRGSVTGGGGTGGAYADGVRMEEIVEGAVGALHILAREGLNRALIRQQNVIPIFVQLLFNEIENIQRVAAGVLCELAADKEGAEMIEAEGATAPLTELLHSRNEGVATYAAAVLFRMSEDKPHDYKKRLSMELTNSLFRDDHQMWPNDLAMQPDLQDMLGPEQGYEGLYGTRPSFHQQGYDQIPIDSMQGLEIGSGFGMDMDIGESEGAGAASADLAFPEPPHDNANVAAWYDTDL</sequence>
<name>A0AAV1K3B6_9NEOP</name>
<feature type="repeat" description="ARM" evidence="12">
    <location>
        <begin position="498"/>
        <end position="541"/>
    </location>
</feature>
<evidence type="ECO:0000256" key="13">
    <source>
        <dbReference type="SAM" id="MobiDB-lite"/>
    </source>
</evidence>
<reference evidence="14 15" key="1">
    <citation type="submission" date="2023-11" db="EMBL/GenBank/DDBJ databases">
        <authorList>
            <person name="Okamura Y."/>
        </authorList>
    </citation>
    <scope>NUCLEOTIDE SEQUENCE [LARGE SCALE GENOMIC DNA]</scope>
</reference>
<keyword evidence="8" id="KW-0709">Segmentation polarity protein</keyword>
<dbReference type="Proteomes" id="UP001497472">
    <property type="component" value="Unassembled WGS sequence"/>
</dbReference>
<organism evidence="14 15">
    <name type="scientific">Leptosia nina</name>
    <dbReference type="NCBI Taxonomy" id="320188"/>
    <lineage>
        <taxon>Eukaryota</taxon>
        <taxon>Metazoa</taxon>
        <taxon>Ecdysozoa</taxon>
        <taxon>Arthropoda</taxon>
        <taxon>Hexapoda</taxon>
        <taxon>Insecta</taxon>
        <taxon>Pterygota</taxon>
        <taxon>Neoptera</taxon>
        <taxon>Endopterygota</taxon>
        <taxon>Lepidoptera</taxon>
        <taxon>Glossata</taxon>
        <taxon>Ditrysia</taxon>
        <taxon>Papilionoidea</taxon>
        <taxon>Pieridae</taxon>
        <taxon>Pierinae</taxon>
        <taxon>Leptosia</taxon>
    </lineage>
</organism>
<comment type="similarity">
    <text evidence="4">Belongs to the beta-catenin family.</text>
</comment>
<dbReference type="FunFam" id="1.25.10.10:FF:000015">
    <property type="entry name" value="Catenin beta-1"/>
    <property type="match status" value="1"/>
</dbReference>
<dbReference type="PANTHER" id="PTHR45976">
    <property type="entry name" value="ARMADILLO SEGMENT POLARITY PROTEIN"/>
    <property type="match status" value="1"/>
</dbReference>
<proteinExistence type="inferred from homology"/>
<evidence type="ECO:0000256" key="4">
    <source>
        <dbReference type="ARBA" id="ARBA00005462"/>
    </source>
</evidence>
<gene>
    <name evidence="14" type="ORF">LNINA_LOCUS14877</name>
</gene>
<feature type="repeat" description="ARM" evidence="12">
    <location>
        <begin position="244"/>
        <end position="286"/>
    </location>
</feature>
<keyword evidence="10" id="KW-0130">Cell adhesion</keyword>
<evidence type="ECO:0000256" key="9">
    <source>
        <dbReference type="ARBA" id="ARBA00022737"/>
    </source>
</evidence>
<dbReference type="InterPro" id="IPR011989">
    <property type="entry name" value="ARM-like"/>
</dbReference>
<dbReference type="GO" id="GO:0005911">
    <property type="term" value="C:cell-cell junction"/>
    <property type="evidence" value="ECO:0007669"/>
    <property type="project" value="UniProtKB-ARBA"/>
</dbReference>
<evidence type="ECO:0000256" key="1">
    <source>
        <dbReference type="ARBA" id="ARBA00004282"/>
    </source>
</evidence>
<keyword evidence="7" id="KW-0879">Wnt signaling pathway</keyword>
<dbReference type="InterPro" id="IPR016024">
    <property type="entry name" value="ARM-type_fold"/>
</dbReference>
<evidence type="ECO:0000256" key="3">
    <source>
        <dbReference type="ARBA" id="ARBA00004496"/>
    </source>
</evidence>
<evidence type="ECO:0000256" key="7">
    <source>
        <dbReference type="ARBA" id="ARBA00022687"/>
    </source>
</evidence>
<evidence type="ECO:0000256" key="6">
    <source>
        <dbReference type="ARBA" id="ARBA00022490"/>
    </source>
</evidence>
<evidence type="ECO:0000256" key="2">
    <source>
        <dbReference type="ARBA" id="ARBA00004413"/>
    </source>
</evidence>